<protein>
    <submittedName>
        <fullName evidence="5">LigD protein</fullName>
    </submittedName>
</protein>
<keyword evidence="6" id="KW-1185">Reference proteome</keyword>
<dbReference type="Pfam" id="PF00106">
    <property type="entry name" value="adh_short"/>
    <property type="match status" value="1"/>
</dbReference>
<dbReference type="OrthoDB" id="311525at2759"/>
<gene>
    <name evidence="5" type="primary">ligD</name>
    <name evidence="5" type="ORF">SNEC2469_LOCUS9735</name>
</gene>
<dbReference type="InterPro" id="IPR002347">
    <property type="entry name" value="SDR_fam"/>
</dbReference>
<dbReference type="PROSITE" id="PS00061">
    <property type="entry name" value="ADH_SHORT"/>
    <property type="match status" value="1"/>
</dbReference>
<dbReference type="PRINTS" id="PR00080">
    <property type="entry name" value="SDRFAMILY"/>
</dbReference>
<dbReference type="CDD" id="cd05233">
    <property type="entry name" value="SDR_c"/>
    <property type="match status" value="1"/>
</dbReference>
<accession>A0A812QDW4</accession>
<dbReference type="FunFam" id="3.40.50.720:FF:000084">
    <property type="entry name" value="Short-chain dehydrogenase reductase"/>
    <property type="match status" value="1"/>
</dbReference>
<proteinExistence type="inferred from homology"/>
<dbReference type="PRINTS" id="PR00081">
    <property type="entry name" value="GDHRDH"/>
</dbReference>
<dbReference type="EMBL" id="CAJNJA010015696">
    <property type="protein sequence ID" value="CAE7366228.1"/>
    <property type="molecule type" value="Genomic_DNA"/>
</dbReference>
<sequence>MKDLAGKNAFITGGASGIGLAMAKAFLHEGMNVAIVDVDEKALQTARTELAGSNAQVLALQLDVTNREQFKAVADQVEAELGSIHVVCNNAGVYRGGSMDAATYEDWDWIMGVNVGGVVNGLQTLVKRIQQHGEGGHIVNTASMAGVTTSPGLGIYNASKFAVVGLSESLRADLEPHGIGVSVLCPGMVRTKILESERNRPTVFDVTQPDSVAAAEAHSEIMNLAMNTGIDAADVADMVVQGIKDNELYLFPHPEMKEATAQRMSAMLDAFGEPDPERVAAHEQFLSALLPGDK</sequence>
<evidence type="ECO:0000313" key="6">
    <source>
        <dbReference type="Proteomes" id="UP000601435"/>
    </source>
</evidence>
<dbReference type="PANTHER" id="PTHR43391:SF26">
    <property type="entry name" value="BLL7251 PROTEIN"/>
    <property type="match status" value="1"/>
</dbReference>
<evidence type="ECO:0000313" key="5">
    <source>
        <dbReference type="EMBL" id="CAE7366228.1"/>
    </source>
</evidence>
<reference evidence="5" key="1">
    <citation type="submission" date="2021-02" db="EMBL/GenBank/DDBJ databases">
        <authorList>
            <person name="Dougan E. K."/>
            <person name="Rhodes N."/>
            <person name="Thang M."/>
            <person name="Chan C."/>
        </authorList>
    </citation>
    <scope>NUCLEOTIDE SEQUENCE</scope>
</reference>
<dbReference type="InterPro" id="IPR036291">
    <property type="entry name" value="NAD(P)-bd_dom_sf"/>
</dbReference>
<comment type="similarity">
    <text evidence="1 3">Belongs to the short-chain dehydrogenases/reductases (SDR) family.</text>
</comment>
<evidence type="ECO:0000256" key="3">
    <source>
        <dbReference type="RuleBase" id="RU000363"/>
    </source>
</evidence>
<dbReference type="Proteomes" id="UP000601435">
    <property type="component" value="Unassembled WGS sequence"/>
</dbReference>
<name>A0A812QDW4_9DINO</name>
<dbReference type="Gene3D" id="3.40.50.720">
    <property type="entry name" value="NAD(P)-binding Rossmann-like Domain"/>
    <property type="match status" value="1"/>
</dbReference>
<organism evidence="5 6">
    <name type="scientific">Symbiodinium necroappetens</name>
    <dbReference type="NCBI Taxonomy" id="1628268"/>
    <lineage>
        <taxon>Eukaryota</taxon>
        <taxon>Sar</taxon>
        <taxon>Alveolata</taxon>
        <taxon>Dinophyceae</taxon>
        <taxon>Suessiales</taxon>
        <taxon>Symbiodiniaceae</taxon>
        <taxon>Symbiodinium</taxon>
    </lineage>
</organism>
<dbReference type="AlphaFoldDB" id="A0A812QDW4"/>
<feature type="domain" description="Ketoreductase" evidence="4">
    <location>
        <begin position="7"/>
        <end position="192"/>
    </location>
</feature>
<evidence type="ECO:0000256" key="1">
    <source>
        <dbReference type="ARBA" id="ARBA00006484"/>
    </source>
</evidence>
<dbReference type="SUPFAM" id="SSF51735">
    <property type="entry name" value="NAD(P)-binding Rossmann-fold domains"/>
    <property type="match status" value="1"/>
</dbReference>
<dbReference type="GO" id="GO:0016491">
    <property type="term" value="F:oxidoreductase activity"/>
    <property type="evidence" value="ECO:0007669"/>
    <property type="project" value="UniProtKB-KW"/>
</dbReference>
<dbReference type="InterPro" id="IPR057326">
    <property type="entry name" value="KR_dom"/>
</dbReference>
<dbReference type="InterPro" id="IPR020904">
    <property type="entry name" value="Sc_DH/Rdtase_CS"/>
</dbReference>
<keyword evidence="2" id="KW-0560">Oxidoreductase</keyword>
<dbReference type="PANTHER" id="PTHR43391">
    <property type="entry name" value="RETINOL DEHYDROGENASE-RELATED"/>
    <property type="match status" value="1"/>
</dbReference>
<dbReference type="SMART" id="SM00822">
    <property type="entry name" value="PKS_KR"/>
    <property type="match status" value="1"/>
</dbReference>
<comment type="caution">
    <text evidence="5">The sequence shown here is derived from an EMBL/GenBank/DDBJ whole genome shotgun (WGS) entry which is preliminary data.</text>
</comment>
<evidence type="ECO:0000256" key="2">
    <source>
        <dbReference type="ARBA" id="ARBA00023002"/>
    </source>
</evidence>
<evidence type="ECO:0000259" key="4">
    <source>
        <dbReference type="SMART" id="SM00822"/>
    </source>
</evidence>